<dbReference type="Proteomes" id="UP000467840">
    <property type="component" value="Chromosome 1"/>
</dbReference>
<evidence type="ECO:0000256" key="1">
    <source>
        <dbReference type="SAM" id="Coils"/>
    </source>
</evidence>
<feature type="domain" description="Peptidase C19 ubiquitin carboxyl-terminal hydrolase" evidence="3">
    <location>
        <begin position="16"/>
        <end position="636"/>
    </location>
</feature>
<organism evidence="4 5">
    <name type="scientific">Hevea brasiliensis</name>
    <name type="common">Para rubber tree</name>
    <name type="synonym">Siphonia brasiliensis</name>
    <dbReference type="NCBI Taxonomy" id="3981"/>
    <lineage>
        <taxon>Eukaryota</taxon>
        <taxon>Viridiplantae</taxon>
        <taxon>Streptophyta</taxon>
        <taxon>Embryophyta</taxon>
        <taxon>Tracheophyta</taxon>
        <taxon>Spermatophyta</taxon>
        <taxon>Magnoliopsida</taxon>
        <taxon>eudicotyledons</taxon>
        <taxon>Gunneridae</taxon>
        <taxon>Pentapetalae</taxon>
        <taxon>rosids</taxon>
        <taxon>fabids</taxon>
        <taxon>Malpighiales</taxon>
        <taxon>Euphorbiaceae</taxon>
        <taxon>Crotonoideae</taxon>
        <taxon>Micrandreae</taxon>
        <taxon>Hevea</taxon>
    </lineage>
</organism>
<reference evidence="4 5" key="1">
    <citation type="journal article" date="2020" name="Mol. Plant">
        <title>The Chromosome-Based Rubber Tree Genome Provides New Insights into Spurge Genome Evolution and Rubber Biosynthesis.</title>
        <authorList>
            <person name="Liu J."/>
            <person name="Shi C."/>
            <person name="Shi C.C."/>
            <person name="Li W."/>
            <person name="Zhang Q.J."/>
            <person name="Zhang Y."/>
            <person name="Li K."/>
            <person name="Lu H.F."/>
            <person name="Shi C."/>
            <person name="Zhu S.T."/>
            <person name="Xiao Z.Y."/>
            <person name="Nan H."/>
            <person name="Yue Y."/>
            <person name="Zhu X.G."/>
            <person name="Wu Y."/>
            <person name="Hong X.N."/>
            <person name="Fan G.Y."/>
            <person name="Tong Y."/>
            <person name="Zhang D."/>
            <person name="Mao C.L."/>
            <person name="Liu Y.L."/>
            <person name="Hao S.J."/>
            <person name="Liu W.Q."/>
            <person name="Lv M.Q."/>
            <person name="Zhang H.B."/>
            <person name="Liu Y."/>
            <person name="Hu-Tang G.R."/>
            <person name="Wang J.P."/>
            <person name="Wang J.H."/>
            <person name="Sun Y.H."/>
            <person name="Ni S.B."/>
            <person name="Chen W.B."/>
            <person name="Zhang X.C."/>
            <person name="Jiao Y.N."/>
            <person name="Eichler E.E."/>
            <person name="Li G.H."/>
            <person name="Liu X."/>
            <person name="Gao L.Z."/>
        </authorList>
    </citation>
    <scope>NUCLEOTIDE SEQUENCE [LARGE SCALE GENOMIC DNA]</scope>
    <source>
        <strain evidence="5">cv. GT1</strain>
        <tissue evidence="4">Leaf</tissue>
    </source>
</reference>
<keyword evidence="5" id="KW-1185">Reference proteome</keyword>
<accession>A0A6A6LBI0</accession>
<dbReference type="InterPro" id="IPR038765">
    <property type="entry name" value="Papain-like_cys_pep_sf"/>
</dbReference>
<dbReference type="InterPro" id="IPR001394">
    <property type="entry name" value="Peptidase_C19_UCH"/>
</dbReference>
<dbReference type="GO" id="GO:0004843">
    <property type="term" value="F:cysteine-type deubiquitinase activity"/>
    <property type="evidence" value="ECO:0007669"/>
    <property type="project" value="InterPro"/>
</dbReference>
<protein>
    <recommendedName>
        <fullName evidence="3">Peptidase C19 ubiquitin carboxyl-terminal hydrolase domain-containing protein</fullName>
    </recommendedName>
</protein>
<evidence type="ECO:0000259" key="3">
    <source>
        <dbReference type="Pfam" id="PF00443"/>
    </source>
</evidence>
<feature type="coiled-coil region" evidence="1">
    <location>
        <begin position="45"/>
        <end position="141"/>
    </location>
</feature>
<dbReference type="AlphaFoldDB" id="A0A6A6LBI0"/>
<evidence type="ECO:0000313" key="5">
    <source>
        <dbReference type="Proteomes" id="UP000467840"/>
    </source>
</evidence>
<dbReference type="GO" id="GO:0016579">
    <property type="term" value="P:protein deubiquitination"/>
    <property type="evidence" value="ECO:0007669"/>
    <property type="project" value="InterPro"/>
</dbReference>
<evidence type="ECO:0000256" key="2">
    <source>
        <dbReference type="SAM" id="MobiDB-lite"/>
    </source>
</evidence>
<dbReference type="PANTHER" id="PTHR34380:SF8">
    <property type="entry name" value="DNA DOUBLE-STRAND BREAK REPAIR RAD50 ATPASE"/>
    <property type="match status" value="1"/>
</dbReference>
<name>A0A6A6LBI0_HEVBR</name>
<proteinExistence type="predicted"/>
<dbReference type="PANTHER" id="PTHR34380">
    <property type="entry name" value="BNAA03G12380D PROTEIN"/>
    <property type="match status" value="1"/>
</dbReference>
<dbReference type="Gene3D" id="3.90.70.10">
    <property type="entry name" value="Cysteine proteinases"/>
    <property type="match status" value="1"/>
</dbReference>
<comment type="caution">
    <text evidence="4">The sequence shown here is derived from an EMBL/GenBank/DDBJ whole genome shotgun (WGS) entry which is preliminary data.</text>
</comment>
<evidence type="ECO:0000313" key="4">
    <source>
        <dbReference type="EMBL" id="KAF2297917.1"/>
    </source>
</evidence>
<keyword evidence="1" id="KW-0175">Coiled coil</keyword>
<feature type="region of interest" description="Disordered" evidence="2">
    <location>
        <begin position="443"/>
        <end position="462"/>
    </location>
</feature>
<dbReference type="SUPFAM" id="SSF54001">
    <property type="entry name" value="Cysteine proteinases"/>
    <property type="match status" value="1"/>
</dbReference>
<gene>
    <name evidence="4" type="ORF">GH714_005399</name>
</gene>
<dbReference type="EMBL" id="JAAGAX010000011">
    <property type="protein sequence ID" value="KAF2297917.1"/>
    <property type="molecule type" value="Genomic_DNA"/>
</dbReference>
<sequence>MAVDNVFDGNIDISSSSVSELISSLKSAFRRSQFSDVETVLGLRQQKLKCEIKVKAKENEQLEKQNGLLELERLEKIRIENELESCSRECIELRELNSRLSQELNDLNERLQADVVHKQTIIELTRKNIELESAKLKAETEAEIYKRIFDELLKSMEPLDYTNARVSRESLGGKVIIENEKSGEKLNTMKIGLDKNENAHYRVGDSPNCLVPEDGDRDLKITEEKKRTTIREVESRLNVGKTSEKLVQNEVHVIDCDENVLLETNACLNCNSIEHGDGDMDTAGRTNGGCTSEHLVDLEQKGPGYCGKQDKNGTERLLSRKERTHCDDDSSPCEILGTKEMAITTHVGHAHSGQTVARHGTGALKRKRASSVIEGGNDNNQDVDDNCTTDKLKMTKTQKIIHMLNISPAMNYSAASLSFGTNNSAREFIPSKPAVLLQCEEKMASDNKSQDGSDSLSSSSSEDEWDFSVDFSTMNKNWQGGQANGAHKGWELDSDMVTTFEKDGTSASQNRGFDKLAVTRGRGVEVGGEEVRLQKKSSAGADCDTACQVTRDALESLTKVDQIADFGTKFGGDNCKEELSKEQQFMIDQAPTIATLHLKRFKTRGSSFIEKIGKHIEFPLELELKPYTNGSQGRNDSHTHLKSHLYATMIMDF</sequence>
<dbReference type="Pfam" id="PF00443">
    <property type="entry name" value="UCH"/>
    <property type="match status" value="1"/>
</dbReference>